<comment type="caution">
    <text evidence="1">The sequence shown here is derived from an EMBL/GenBank/DDBJ whole genome shotgun (WGS) entry which is preliminary data.</text>
</comment>
<sequence>MAKFEPSFVNIRRMLSKYRILVNTDDGEEDYDTTWYPNGFSGNQISIGNDGTGSNDAGLRFLRVPIPNNVKITKAVLRVKSAVNSTKRPTLIIKGIKQPSALSYDSTNRPSTKPKTTNTVAWNITQDWVINTWYESPDVKAIIQEIIDQTEFTNKAIGIVIEDNASPVNQYENIWDFNSGATNTAQLVLTLEPDI</sequence>
<dbReference type="AlphaFoldDB" id="A0A0G0QRP5"/>
<name>A0A0G0QRP5_9BACT</name>
<evidence type="ECO:0000313" key="1">
    <source>
        <dbReference type="EMBL" id="KKR42823.1"/>
    </source>
</evidence>
<proteinExistence type="predicted"/>
<evidence type="ECO:0000313" key="2">
    <source>
        <dbReference type="Proteomes" id="UP000034881"/>
    </source>
</evidence>
<organism evidence="1 2">
    <name type="scientific">Candidatus Daviesbacteria bacterium GW2011_GWC2_40_12</name>
    <dbReference type="NCBI Taxonomy" id="1618431"/>
    <lineage>
        <taxon>Bacteria</taxon>
        <taxon>Candidatus Daviesiibacteriota</taxon>
    </lineage>
</organism>
<protein>
    <submittedName>
        <fullName evidence="1">Uncharacterized protein</fullName>
    </submittedName>
</protein>
<dbReference type="EMBL" id="LBYB01000001">
    <property type="protein sequence ID" value="KKR42823.1"/>
    <property type="molecule type" value="Genomic_DNA"/>
</dbReference>
<dbReference type="Proteomes" id="UP000034881">
    <property type="component" value="Unassembled WGS sequence"/>
</dbReference>
<reference evidence="1 2" key="1">
    <citation type="journal article" date="2015" name="Nature">
        <title>rRNA introns, odd ribosomes, and small enigmatic genomes across a large radiation of phyla.</title>
        <authorList>
            <person name="Brown C.T."/>
            <person name="Hug L.A."/>
            <person name="Thomas B.C."/>
            <person name="Sharon I."/>
            <person name="Castelle C.J."/>
            <person name="Singh A."/>
            <person name="Wilkins M.J."/>
            <person name="Williams K.H."/>
            <person name="Banfield J.F."/>
        </authorList>
    </citation>
    <scope>NUCLEOTIDE SEQUENCE [LARGE SCALE GENOMIC DNA]</scope>
</reference>
<gene>
    <name evidence="1" type="ORF">UT77_C0001G0274</name>
</gene>
<accession>A0A0G0QRP5</accession>